<protein>
    <recommendedName>
        <fullName evidence="4">Amyloid fiber anchoring/assembly protein TapA</fullName>
    </recommendedName>
</protein>
<gene>
    <name evidence="2" type="ORF">GH754_01655</name>
</gene>
<feature type="compositionally biased region" description="Acidic residues" evidence="1">
    <location>
        <begin position="289"/>
        <end position="299"/>
    </location>
</feature>
<evidence type="ECO:0000313" key="3">
    <source>
        <dbReference type="Proteomes" id="UP000480185"/>
    </source>
</evidence>
<sequence>MRSRLKKIHNRQLRKFMKRQRTLASSFKLLGFWSVIIIIATMLTTGTGALVNDIEKSQGSIHVEWDDTGLWDKSSLEFIGQSGSCEVIQATITNGKDSEPMAGTVAFEVYYVEKGKIKDGKGIYGEKIFTGEVPALDTGEKTVIKAEPTKGDGKYMFRAFQRPGHNGKGELWSGEVVLSGCNAEQQTESEKASQGEENPQEKENNVDDGKASENSKGKSKDNQGDESKDNEDATNEDKESSGEQGAGAEDEQNVKKEASENENVDEEIDTENAEEEQQTKEEKQSEEVNASEEKEDQES</sequence>
<accession>A0A6G1X267</accession>
<dbReference type="AlphaFoldDB" id="A0A6G1X267"/>
<reference evidence="2 3" key="1">
    <citation type="submission" date="2019-11" db="EMBL/GenBank/DDBJ databases">
        <authorList>
            <person name="Li J."/>
        </authorList>
    </citation>
    <scope>NUCLEOTIDE SEQUENCE [LARGE SCALE GENOMIC DNA]</scope>
    <source>
        <strain evidence="2 3">J4</strain>
    </source>
</reference>
<evidence type="ECO:0008006" key="4">
    <source>
        <dbReference type="Google" id="ProtNLM"/>
    </source>
</evidence>
<feature type="compositionally biased region" description="Acidic residues" evidence="1">
    <location>
        <begin position="260"/>
        <end position="276"/>
    </location>
</feature>
<keyword evidence="3" id="KW-1185">Reference proteome</keyword>
<proteinExistence type="predicted"/>
<feature type="region of interest" description="Disordered" evidence="1">
    <location>
        <begin position="181"/>
        <end position="299"/>
    </location>
</feature>
<name>A0A6G1X267_9BACI</name>
<dbReference type="Proteomes" id="UP000480185">
    <property type="component" value="Unassembled WGS sequence"/>
</dbReference>
<dbReference type="EMBL" id="WJNH01000001">
    <property type="protein sequence ID" value="MRG85029.1"/>
    <property type="molecule type" value="Genomic_DNA"/>
</dbReference>
<feature type="compositionally biased region" description="Basic and acidic residues" evidence="1">
    <location>
        <begin position="188"/>
        <end position="241"/>
    </location>
</feature>
<feature type="compositionally biased region" description="Basic and acidic residues" evidence="1">
    <location>
        <begin position="277"/>
        <end position="286"/>
    </location>
</feature>
<dbReference type="RefSeq" id="WP_153726985.1">
    <property type="nucleotide sequence ID" value="NZ_WJNH01000001.1"/>
</dbReference>
<evidence type="ECO:0000313" key="2">
    <source>
        <dbReference type="EMBL" id="MRG85029.1"/>
    </source>
</evidence>
<dbReference type="OrthoDB" id="2560527at2"/>
<comment type="caution">
    <text evidence="2">The sequence shown here is derived from an EMBL/GenBank/DDBJ whole genome shotgun (WGS) entry which is preliminary data.</text>
</comment>
<evidence type="ECO:0000256" key="1">
    <source>
        <dbReference type="SAM" id="MobiDB-lite"/>
    </source>
</evidence>
<organism evidence="2 3">
    <name type="scientific">Salinibacillus xinjiangensis</name>
    <dbReference type="NCBI Taxonomy" id="1229268"/>
    <lineage>
        <taxon>Bacteria</taxon>
        <taxon>Bacillati</taxon>
        <taxon>Bacillota</taxon>
        <taxon>Bacilli</taxon>
        <taxon>Bacillales</taxon>
        <taxon>Bacillaceae</taxon>
        <taxon>Salinibacillus</taxon>
    </lineage>
</organism>